<keyword evidence="1" id="KW-0175">Coiled coil</keyword>
<dbReference type="Proteomes" id="UP001596333">
    <property type="component" value="Unassembled WGS sequence"/>
</dbReference>
<dbReference type="EMBL" id="JBHSXI010000011">
    <property type="protein sequence ID" value="MFC6889352.1"/>
    <property type="molecule type" value="Genomic_DNA"/>
</dbReference>
<evidence type="ECO:0000313" key="3">
    <source>
        <dbReference type="Proteomes" id="UP001596333"/>
    </source>
</evidence>
<feature type="coiled-coil region" evidence="1">
    <location>
        <begin position="166"/>
        <end position="193"/>
    </location>
</feature>
<sequence length="317" mass="34785">MTEAESDDHPTDLDGLSVESATDIVVDDEKRFNEVRETLAIVARDGTVCRAAVDDALANASMVVTTAETRVEIAGEKLNSAQEAATRISDSDLVSVRINEFDACLNAIEDRESDLGDAIQEVLAMKEEGNLYEIARKIRRVTNAATEVQRAADDFQFEIDSFEGWLTDADRRVEELTADVDALAESVNELRDTVETLAAGDGDPESEAAHTWAAAMVRNRVVSLMIADLRAELAALRTWTEREGGTPPSDIESRLDDIQASHEVVGERLTTRAEPEWTARYTDQLTALDEALKEMGPPVAWSDVEAVVEEHRPAAKQ</sequence>
<accession>A0ABD5UIR4</accession>
<reference evidence="2 3" key="1">
    <citation type="journal article" date="2019" name="Int. J. Syst. Evol. Microbiol.">
        <title>The Global Catalogue of Microorganisms (GCM) 10K type strain sequencing project: providing services to taxonomists for standard genome sequencing and annotation.</title>
        <authorList>
            <consortium name="The Broad Institute Genomics Platform"/>
            <consortium name="The Broad Institute Genome Sequencing Center for Infectious Disease"/>
            <person name="Wu L."/>
            <person name="Ma J."/>
        </authorList>
    </citation>
    <scope>NUCLEOTIDE SEQUENCE [LARGE SCALE GENOMIC DNA]</scope>
    <source>
        <strain evidence="2 3">Y73</strain>
    </source>
</reference>
<keyword evidence="3" id="KW-1185">Reference proteome</keyword>
<name>A0ABD5UIR4_9EURY</name>
<dbReference type="RefSeq" id="WP_379768040.1">
    <property type="nucleotide sequence ID" value="NZ_JBHSXI010000011.1"/>
</dbReference>
<protein>
    <submittedName>
        <fullName evidence="2">Halo transducer protein</fullName>
    </submittedName>
</protein>
<gene>
    <name evidence="2" type="ORF">ACFQEY_10050</name>
</gene>
<evidence type="ECO:0000256" key="1">
    <source>
        <dbReference type="SAM" id="Coils"/>
    </source>
</evidence>
<evidence type="ECO:0000313" key="2">
    <source>
        <dbReference type="EMBL" id="MFC6889352.1"/>
    </source>
</evidence>
<proteinExistence type="predicted"/>
<organism evidence="2 3">
    <name type="scientific">Halorubrum trueperi</name>
    <dbReference type="NCBI Taxonomy" id="2004704"/>
    <lineage>
        <taxon>Archaea</taxon>
        <taxon>Methanobacteriati</taxon>
        <taxon>Methanobacteriota</taxon>
        <taxon>Stenosarchaea group</taxon>
        <taxon>Halobacteria</taxon>
        <taxon>Halobacteriales</taxon>
        <taxon>Haloferacaceae</taxon>
        <taxon>Halorubrum</taxon>
    </lineage>
</organism>
<dbReference type="AlphaFoldDB" id="A0ABD5UIR4"/>
<comment type="caution">
    <text evidence="2">The sequence shown here is derived from an EMBL/GenBank/DDBJ whole genome shotgun (WGS) entry which is preliminary data.</text>
</comment>